<dbReference type="CDD" id="cd09274">
    <property type="entry name" value="RNase_HI_RT_Ty3"/>
    <property type="match status" value="1"/>
</dbReference>
<dbReference type="InterPro" id="IPR000477">
    <property type="entry name" value="RT_dom"/>
</dbReference>
<keyword evidence="3" id="KW-0511">Multifunctional enzyme</keyword>
<sequence>MPFGLCNAPATFQRLMGVVLGDLMFDILLIYLDDVIIFSRNFESHCQRLEIVFNRLRQHGLKLKPTKCFLLKPEVKFLGHLISSEGIKLARPLHALVGKGGKGKTVEPLNWTTERQTAFDQLKQCLMSPPVLAYPDFSQSFVLTTNGSLHGLGAVLSQRQGGAERVIAYASRGLRGSEKNDKNYSAFKLELLALKWAVTKKCKEYLIYSKFSVITDHNPLRFLATANLGAVEQRWIAQLAEFNFEVYYKPGRQNTNADVLSRIPSLEEPEQEDSAKDFIKMNSDEVRACLWPAVKEQQRIQASVQVSVTRKVPGYSWSDIEEQQKIDPHIAPIYRAVLTNKNLSLVEQRNMDVELKKLARQECCSVLSSIPATEKKFVN</sequence>
<dbReference type="PROSITE" id="PS50878">
    <property type="entry name" value="RT_POL"/>
    <property type="match status" value="1"/>
</dbReference>
<dbReference type="EC" id="3.1.26.4" evidence="2"/>
<keyword evidence="6" id="KW-1185">Reference proteome</keyword>
<evidence type="ECO:0000256" key="2">
    <source>
        <dbReference type="ARBA" id="ARBA00012180"/>
    </source>
</evidence>
<dbReference type="Gene3D" id="3.30.70.270">
    <property type="match status" value="2"/>
</dbReference>
<dbReference type="SUPFAM" id="SSF56672">
    <property type="entry name" value="DNA/RNA polymerases"/>
    <property type="match status" value="1"/>
</dbReference>
<dbReference type="Proteomes" id="UP001558613">
    <property type="component" value="Unassembled WGS sequence"/>
</dbReference>
<dbReference type="Pfam" id="PF00078">
    <property type="entry name" value="RVT_1"/>
    <property type="match status" value="1"/>
</dbReference>
<dbReference type="Gene3D" id="3.10.20.370">
    <property type="match status" value="1"/>
</dbReference>
<reference evidence="5 6" key="1">
    <citation type="submission" date="2023-09" db="EMBL/GenBank/DDBJ databases">
        <authorList>
            <person name="Wang M."/>
        </authorList>
    </citation>
    <scope>NUCLEOTIDE SEQUENCE [LARGE SCALE GENOMIC DNA]</scope>
    <source>
        <strain evidence="5">GT-2023</strain>
        <tissue evidence="5">Liver</tissue>
    </source>
</reference>
<protein>
    <recommendedName>
        <fullName evidence="2">ribonuclease H</fullName>
        <ecNumber evidence="2">3.1.26.4</ecNumber>
    </recommendedName>
</protein>
<dbReference type="InterPro" id="IPR043502">
    <property type="entry name" value="DNA/RNA_pol_sf"/>
</dbReference>
<dbReference type="InterPro" id="IPR041577">
    <property type="entry name" value="RT_RNaseH_2"/>
</dbReference>
<feature type="domain" description="Reverse transcriptase" evidence="4">
    <location>
        <begin position="1"/>
        <end position="82"/>
    </location>
</feature>
<dbReference type="InterPro" id="IPR043128">
    <property type="entry name" value="Rev_trsase/Diguanyl_cyclase"/>
</dbReference>
<proteinExistence type="inferred from homology"/>
<evidence type="ECO:0000313" key="5">
    <source>
        <dbReference type="EMBL" id="KAL1260060.1"/>
    </source>
</evidence>
<evidence type="ECO:0000259" key="4">
    <source>
        <dbReference type="PROSITE" id="PS50878"/>
    </source>
</evidence>
<comment type="similarity">
    <text evidence="1">Belongs to the beta type-B retroviral polymerase family. HERV class-II K(HML-2) pol subfamily.</text>
</comment>
<accession>A0ABR3M4M9</accession>
<dbReference type="Pfam" id="PF17919">
    <property type="entry name" value="RT_RNaseH_2"/>
    <property type="match status" value="1"/>
</dbReference>
<dbReference type="PANTHER" id="PTHR37984:SF5">
    <property type="entry name" value="PROTEIN NYNRIN-LIKE"/>
    <property type="match status" value="1"/>
</dbReference>
<dbReference type="CDD" id="cd01647">
    <property type="entry name" value="RT_LTR"/>
    <property type="match status" value="1"/>
</dbReference>
<evidence type="ECO:0000256" key="1">
    <source>
        <dbReference type="ARBA" id="ARBA00010879"/>
    </source>
</evidence>
<evidence type="ECO:0000256" key="3">
    <source>
        <dbReference type="ARBA" id="ARBA00023268"/>
    </source>
</evidence>
<dbReference type="InterPro" id="IPR050951">
    <property type="entry name" value="Retrovirus_Pol_polyprotein"/>
</dbReference>
<comment type="caution">
    <text evidence="5">The sequence shown here is derived from an EMBL/GenBank/DDBJ whole genome shotgun (WGS) entry which is preliminary data.</text>
</comment>
<name>A0ABR3M4M9_9TELE</name>
<evidence type="ECO:0000313" key="6">
    <source>
        <dbReference type="Proteomes" id="UP001558613"/>
    </source>
</evidence>
<dbReference type="EMBL" id="JAYMGO010000015">
    <property type="protein sequence ID" value="KAL1260060.1"/>
    <property type="molecule type" value="Genomic_DNA"/>
</dbReference>
<dbReference type="PANTHER" id="PTHR37984">
    <property type="entry name" value="PROTEIN CBG26694"/>
    <property type="match status" value="1"/>
</dbReference>
<gene>
    <name evidence="5" type="ORF">QQF64_007887</name>
</gene>
<organism evidence="5 6">
    <name type="scientific">Cirrhinus molitorella</name>
    <name type="common">mud carp</name>
    <dbReference type="NCBI Taxonomy" id="172907"/>
    <lineage>
        <taxon>Eukaryota</taxon>
        <taxon>Metazoa</taxon>
        <taxon>Chordata</taxon>
        <taxon>Craniata</taxon>
        <taxon>Vertebrata</taxon>
        <taxon>Euteleostomi</taxon>
        <taxon>Actinopterygii</taxon>
        <taxon>Neopterygii</taxon>
        <taxon>Teleostei</taxon>
        <taxon>Ostariophysi</taxon>
        <taxon>Cypriniformes</taxon>
        <taxon>Cyprinidae</taxon>
        <taxon>Labeoninae</taxon>
        <taxon>Labeonini</taxon>
        <taxon>Cirrhinus</taxon>
    </lineage>
</organism>